<dbReference type="PIRSF" id="PIRSF002741">
    <property type="entry name" value="MppA"/>
    <property type="match status" value="1"/>
</dbReference>
<organism evidence="3 4">
    <name type="scientific">Bifidobacterium cebidarum</name>
    <dbReference type="NCBI Taxonomy" id="2650773"/>
    <lineage>
        <taxon>Bacteria</taxon>
        <taxon>Bacillati</taxon>
        <taxon>Actinomycetota</taxon>
        <taxon>Actinomycetes</taxon>
        <taxon>Bifidobacteriales</taxon>
        <taxon>Bifidobacteriaceae</taxon>
        <taxon>Bifidobacterium</taxon>
    </lineage>
</organism>
<feature type="domain" description="Solute-binding protein family 5" evidence="2">
    <location>
        <begin position="101"/>
        <end position="430"/>
    </location>
</feature>
<name>A0A6I1GD68_9BIFI</name>
<keyword evidence="1" id="KW-0812">Transmembrane</keyword>
<dbReference type="Proteomes" id="UP000468413">
    <property type="component" value="Unassembled WGS sequence"/>
</dbReference>
<dbReference type="Pfam" id="PF00496">
    <property type="entry name" value="SBP_bac_5"/>
    <property type="match status" value="1"/>
</dbReference>
<evidence type="ECO:0000313" key="3">
    <source>
        <dbReference type="EMBL" id="KAB7789475.1"/>
    </source>
</evidence>
<dbReference type="InterPro" id="IPR030678">
    <property type="entry name" value="Peptide/Ni-bd"/>
</dbReference>
<keyword evidence="1" id="KW-0472">Membrane</keyword>
<evidence type="ECO:0000259" key="2">
    <source>
        <dbReference type="Pfam" id="PF00496"/>
    </source>
</evidence>
<dbReference type="EMBL" id="WBVS01000001">
    <property type="protein sequence ID" value="KAB7789475.1"/>
    <property type="molecule type" value="Genomic_DNA"/>
</dbReference>
<dbReference type="GO" id="GO:0015833">
    <property type="term" value="P:peptide transport"/>
    <property type="evidence" value="ECO:0007669"/>
    <property type="project" value="TreeGrafter"/>
</dbReference>
<dbReference type="InterPro" id="IPR039424">
    <property type="entry name" value="SBP_5"/>
</dbReference>
<dbReference type="InterPro" id="IPR000914">
    <property type="entry name" value="SBP_5_dom"/>
</dbReference>
<evidence type="ECO:0000256" key="1">
    <source>
        <dbReference type="SAM" id="Phobius"/>
    </source>
</evidence>
<feature type="transmembrane region" description="Helical" evidence="1">
    <location>
        <begin position="12"/>
        <end position="36"/>
    </location>
</feature>
<dbReference type="GO" id="GO:0043190">
    <property type="term" value="C:ATP-binding cassette (ABC) transporter complex"/>
    <property type="evidence" value="ECO:0007669"/>
    <property type="project" value="InterPro"/>
</dbReference>
<dbReference type="AlphaFoldDB" id="A0A6I1GD68"/>
<accession>A0A6I1GD68</accession>
<gene>
    <name evidence="3" type="ORF">F7D08_0427</name>
</gene>
<proteinExistence type="predicted"/>
<dbReference type="GO" id="GO:1904680">
    <property type="term" value="F:peptide transmembrane transporter activity"/>
    <property type="evidence" value="ECO:0007669"/>
    <property type="project" value="TreeGrafter"/>
</dbReference>
<keyword evidence="4" id="KW-1185">Reference proteome</keyword>
<comment type="caution">
    <text evidence="3">The sequence shown here is derived from an EMBL/GenBank/DDBJ whole genome shotgun (WGS) entry which is preliminary data.</text>
</comment>
<dbReference type="PANTHER" id="PTHR30290">
    <property type="entry name" value="PERIPLASMIC BINDING COMPONENT OF ABC TRANSPORTER"/>
    <property type="match status" value="1"/>
</dbReference>
<dbReference type="SUPFAM" id="SSF53850">
    <property type="entry name" value="Periplasmic binding protein-like II"/>
    <property type="match status" value="1"/>
</dbReference>
<reference evidence="3 4" key="1">
    <citation type="submission" date="2019-09" db="EMBL/GenBank/DDBJ databases">
        <title>Characterization of the phylogenetic diversity of two novel species belonging to the genus Bifidobacterium: Bifidobacterium cebidarum sp. nov. and Bifidobacterium leontopitheci sp. nov.</title>
        <authorList>
            <person name="Lugli G.A."/>
            <person name="Duranti S."/>
            <person name="Milani C."/>
            <person name="Turroni F."/>
            <person name="Ventura M."/>
        </authorList>
    </citation>
    <scope>NUCLEOTIDE SEQUENCE [LARGE SCALE GENOMIC DNA]</scope>
    <source>
        <strain evidence="3 4">LMG 31469</strain>
    </source>
</reference>
<keyword evidence="1" id="KW-1133">Transmembrane helix</keyword>
<dbReference type="Gene3D" id="3.40.190.10">
    <property type="entry name" value="Periplasmic binding protein-like II"/>
    <property type="match status" value="1"/>
</dbReference>
<protein>
    <submittedName>
        <fullName evidence="3">ABC transporter substrate-binding protein</fullName>
    </submittedName>
</protein>
<dbReference type="Gene3D" id="3.10.105.10">
    <property type="entry name" value="Dipeptide-binding Protein, Domain 3"/>
    <property type="match status" value="1"/>
</dbReference>
<dbReference type="Gene3D" id="3.90.76.10">
    <property type="entry name" value="Dipeptide-binding Protein, Domain 1"/>
    <property type="match status" value="1"/>
</dbReference>
<sequence length="519" mass="55489">MGMRSEQQRKQYNGLISWGVFLGVALALSALVWAGWSVLVQHRSISLSALMHGAPQSSVTVGIGDVPQSLDIRSNGSSAAERLLIDNVYETLITVDQQNQLKSGLATSWKVSGDALKYTFTIASNVTFSNRHALDSADVVWSLQQAVTQKYAGVDALGDMQSITNPDSTTVVIALTKPNPTLLRALSGRLGIVYDSEAGNTDYANSAVGSGPFTVGAFNAAQSLTLQYNGSYHGTKAKVGSIAFKQYSDENALAKALADGDVDLAMPATATVAAASNKQHDLKVSEGATTDKVLLAFNNSTDSLMSDEQIRKAMRHLVDASSIASSQPDSAGALGGPISPLEPGYEDLTGLFPYDLNQAQTMLGYFAPQFIPSVDIVVTEQYRPIAETIAQQIGQVSLPKVNLEVVSAEDYAKRIQDGSWELTIMSMNGTDDAGAFADPGSLFHYDHSEAEQAYASARAATNDQDYAERMKAYAKIVSEDAASDWLYTRKCFTVASIKVSGYPTSLIDTRMPLGALDKQ</sequence>
<dbReference type="GO" id="GO:0042597">
    <property type="term" value="C:periplasmic space"/>
    <property type="evidence" value="ECO:0007669"/>
    <property type="project" value="UniProtKB-ARBA"/>
</dbReference>
<evidence type="ECO:0000313" key="4">
    <source>
        <dbReference type="Proteomes" id="UP000468413"/>
    </source>
</evidence>